<dbReference type="GO" id="GO:0007508">
    <property type="term" value="P:larval heart development"/>
    <property type="evidence" value="ECO:0007669"/>
    <property type="project" value="TreeGrafter"/>
</dbReference>
<proteinExistence type="predicted"/>
<reference evidence="2 3" key="2">
    <citation type="submission" date="2018-11" db="EMBL/GenBank/DDBJ databases">
        <authorList>
            <consortium name="Pathogen Informatics"/>
        </authorList>
    </citation>
    <scope>NUCLEOTIDE SEQUENCE [LARGE SCALE GENOMIC DNA]</scope>
    <source>
        <strain evidence="2 3">Egypt</strain>
    </source>
</reference>
<sequence>KNSRTACGITAYFSCALPPPFLISVDPINPKDILWVKLKLSRSVSLLRGVVYRPPQSSPLESQLLSDQFKPISGTHPFTHLLITGEFNATGLDWLRAYFGRPFIDLVLENSWTQHVDQPTKFRPGQAPSLLDLIITNEKNQINMVNLLTRLQTAHAKNPSSTSISVDSAAHLTPLSPSSYQMGQK</sequence>
<protein>
    <submittedName>
        <fullName evidence="4">Endo/exonuclease/phosphatase domain-containing protein</fullName>
    </submittedName>
</protein>
<evidence type="ECO:0000313" key="2">
    <source>
        <dbReference type="EMBL" id="VDP88943.1"/>
    </source>
</evidence>
<dbReference type="Gene3D" id="3.60.10.10">
    <property type="entry name" value="Endonuclease/exonuclease/phosphatase"/>
    <property type="match status" value="1"/>
</dbReference>
<dbReference type="GO" id="GO:0031012">
    <property type="term" value="C:extracellular matrix"/>
    <property type="evidence" value="ECO:0007669"/>
    <property type="project" value="TreeGrafter"/>
</dbReference>
<dbReference type="Pfam" id="PF14529">
    <property type="entry name" value="Exo_endo_phos_2"/>
    <property type="match status" value="1"/>
</dbReference>
<dbReference type="PANTHER" id="PTHR33395">
    <property type="entry name" value="TRANSCRIPTASE, PUTATIVE-RELATED-RELATED"/>
    <property type="match status" value="1"/>
</dbReference>
<reference evidence="4" key="1">
    <citation type="submission" date="2016-06" db="UniProtKB">
        <authorList>
            <consortium name="WormBaseParasite"/>
        </authorList>
    </citation>
    <scope>IDENTIFICATION</scope>
</reference>
<dbReference type="PANTHER" id="PTHR33395:SF22">
    <property type="entry name" value="REVERSE TRANSCRIPTASE DOMAIN-CONTAINING PROTEIN"/>
    <property type="match status" value="1"/>
</dbReference>
<dbReference type="WBParaSite" id="ECPE_0001181201-mRNA-1">
    <property type="protein sequence ID" value="ECPE_0001181201-mRNA-1"/>
    <property type="gene ID" value="ECPE_0001181201"/>
</dbReference>
<evidence type="ECO:0000313" key="3">
    <source>
        <dbReference type="Proteomes" id="UP000272942"/>
    </source>
</evidence>
<dbReference type="Proteomes" id="UP000272942">
    <property type="component" value="Unassembled WGS sequence"/>
</dbReference>
<dbReference type="AlphaFoldDB" id="A0A183AXU2"/>
<dbReference type="GO" id="GO:0061343">
    <property type="term" value="P:cell adhesion involved in heart morphogenesis"/>
    <property type="evidence" value="ECO:0007669"/>
    <property type="project" value="TreeGrafter"/>
</dbReference>
<dbReference type="InterPro" id="IPR036691">
    <property type="entry name" value="Endo/exonu/phosph_ase_sf"/>
</dbReference>
<dbReference type="EMBL" id="UZAN01051498">
    <property type="protein sequence ID" value="VDP88943.1"/>
    <property type="molecule type" value="Genomic_DNA"/>
</dbReference>
<evidence type="ECO:0000259" key="1">
    <source>
        <dbReference type="Pfam" id="PF14529"/>
    </source>
</evidence>
<accession>A0A183AXU2</accession>
<dbReference type="GO" id="GO:0003824">
    <property type="term" value="F:catalytic activity"/>
    <property type="evidence" value="ECO:0007669"/>
    <property type="project" value="InterPro"/>
</dbReference>
<feature type="domain" description="Endonuclease/exonuclease/phosphatase" evidence="1">
    <location>
        <begin position="50"/>
        <end position="143"/>
    </location>
</feature>
<dbReference type="OrthoDB" id="6784168at2759"/>
<gene>
    <name evidence="2" type="ORF">ECPE_LOCUS11777</name>
</gene>
<dbReference type="InterPro" id="IPR005135">
    <property type="entry name" value="Endo/exonuclease/phosphatase"/>
</dbReference>
<name>A0A183AXU2_9TREM</name>
<organism evidence="4">
    <name type="scientific">Echinostoma caproni</name>
    <dbReference type="NCBI Taxonomy" id="27848"/>
    <lineage>
        <taxon>Eukaryota</taxon>
        <taxon>Metazoa</taxon>
        <taxon>Spiralia</taxon>
        <taxon>Lophotrochozoa</taxon>
        <taxon>Platyhelminthes</taxon>
        <taxon>Trematoda</taxon>
        <taxon>Digenea</taxon>
        <taxon>Plagiorchiida</taxon>
        <taxon>Echinostomata</taxon>
        <taxon>Echinostomatoidea</taxon>
        <taxon>Echinostomatidae</taxon>
        <taxon>Echinostoma</taxon>
    </lineage>
</organism>
<keyword evidence="3" id="KW-1185">Reference proteome</keyword>
<evidence type="ECO:0000313" key="4">
    <source>
        <dbReference type="WBParaSite" id="ECPE_0001181201-mRNA-1"/>
    </source>
</evidence>